<dbReference type="Gene3D" id="6.20.130.10">
    <property type="match status" value="1"/>
</dbReference>
<reference evidence="3 4" key="1">
    <citation type="journal article" date="2020" name="Genomics">
        <title>Complete, high-quality genomes from long-read metagenomic sequencing of two wolf lichen thalli reveals enigmatic genome architecture.</title>
        <authorList>
            <person name="McKenzie S.K."/>
            <person name="Walston R.F."/>
            <person name="Allen J.L."/>
        </authorList>
    </citation>
    <scope>NUCLEOTIDE SEQUENCE [LARGE SCALE GENOMIC DNA]</scope>
    <source>
        <strain evidence="3">WasteWater1</strain>
    </source>
</reference>
<feature type="compositionally biased region" description="Basic and acidic residues" evidence="1">
    <location>
        <begin position="143"/>
        <end position="158"/>
    </location>
</feature>
<feature type="region of interest" description="Disordered" evidence="1">
    <location>
        <begin position="103"/>
        <end position="167"/>
    </location>
</feature>
<evidence type="ECO:0000313" key="4">
    <source>
        <dbReference type="Proteomes" id="UP000593566"/>
    </source>
</evidence>
<proteinExistence type="predicted"/>
<sequence length="167" mass="18663">MSLSTPLRRACLPSSSIPQTQCRHATLIRRPKRPYTFTQLVTLSDGSTYTHRTTSPAPVYVSTKDTRNTLLWNPSSQKMLNIEADEAGKLRAFREKFGRGWDAARMEEKDEEDGMEGGAEGGREPEEKEDNLMDLISGYGLEAEAKGEAKGVRQEKEKSGKRKGGQR</sequence>
<dbReference type="AlphaFoldDB" id="A0A8H6FKM6"/>
<dbReference type="InterPro" id="IPR034600">
    <property type="entry name" value="Ribosomal_bL31m"/>
</dbReference>
<dbReference type="RefSeq" id="XP_037157543.1">
    <property type="nucleotide sequence ID" value="XM_037295542.1"/>
</dbReference>
<dbReference type="Proteomes" id="UP000593566">
    <property type="component" value="Unassembled WGS sequence"/>
</dbReference>
<dbReference type="Pfam" id="PF21492">
    <property type="entry name" value="bL31_N"/>
    <property type="match status" value="1"/>
</dbReference>
<keyword evidence="4" id="KW-1185">Reference proteome</keyword>
<evidence type="ECO:0000256" key="1">
    <source>
        <dbReference type="SAM" id="MobiDB-lite"/>
    </source>
</evidence>
<accession>A0A8H6FKM6</accession>
<protein>
    <recommendedName>
        <fullName evidence="2">Ribosomal protein bL31m N-terminal domain-containing protein</fullName>
    </recommendedName>
</protein>
<evidence type="ECO:0000259" key="2">
    <source>
        <dbReference type="Pfam" id="PF21492"/>
    </source>
</evidence>
<evidence type="ECO:0000313" key="3">
    <source>
        <dbReference type="EMBL" id="KAF6230286.1"/>
    </source>
</evidence>
<dbReference type="GO" id="GO:0032543">
    <property type="term" value="P:mitochondrial translation"/>
    <property type="evidence" value="ECO:0007669"/>
    <property type="project" value="InterPro"/>
</dbReference>
<dbReference type="InterPro" id="IPR048874">
    <property type="entry name" value="Ribosomal_bL31m_N"/>
</dbReference>
<comment type="caution">
    <text evidence="3">The sequence shown here is derived from an EMBL/GenBank/DDBJ whole genome shotgun (WGS) entry which is preliminary data.</text>
</comment>
<dbReference type="GO" id="GO:0003735">
    <property type="term" value="F:structural constituent of ribosome"/>
    <property type="evidence" value="ECO:0007669"/>
    <property type="project" value="InterPro"/>
</dbReference>
<dbReference type="PANTHER" id="PTHR28174:SF1">
    <property type="entry name" value="LARGE RIBOSOMAL SUBUNIT PROTEIN BL31M"/>
    <property type="match status" value="1"/>
</dbReference>
<gene>
    <name evidence="3" type="ORF">HO133_004626</name>
</gene>
<dbReference type="GO" id="GO:0005762">
    <property type="term" value="C:mitochondrial large ribosomal subunit"/>
    <property type="evidence" value="ECO:0007669"/>
    <property type="project" value="InterPro"/>
</dbReference>
<dbReference type="GeneID" id="59333033"/>
<name>A0A8H6FKM6_9LECA</name>
<dbReference type="EMBL" id="JACCJB010000002">
    <property type="protein sequence ID" value="KAF6230286.1"/>
    <property type="molecule type" value="Genomic_DNA"/>
</dbReference>
<dbReference type="PANTHER" id="PTHR28174">
    <property type="entry name" value="54S RIBOSOMAL PROTEIN L36, MITOCHONDRIAL"/>
    <property type="match status" value="1"/>
</dbReference>
<feature type="domain" description="Ribosomal protein bL31m N-terminal" evidence="2">
    <location>
        <begin position="30"/>
        <end position="75"/>
    </location>
</feature>
<organism evidence="3 4">
    <name type="scientific">Letharia lupina</name>
    <dbReference type="NCBI Taxonomy" id="560253"/>
    <lineage>
        <taxon>Eukaryota</taxon>
        <taxon>Fungi</taxon>
        <taxon>Dikarya</taxon>
        <taxon>Ascomycota</taxon>
        <taxon>Pezizomycotina</taxon>
        <taxon>Lecanoromycetes</taxon>
        <taxon>OSLEUM clade</taxon>
        <taxon>Lecanoromycetidae</taxon>
        <taxon>Lecanorales</taxon>
        <taxon>Lecanorineae</taxon>
        <taxon>Parmeliaceae</taxon>
        <taxon>Letharia</taxon>
    </lineage>
</organism>